<reference evidence="3" key="2">
    <citation type="journal article" date="2009" name="Genome Res.">
        <title>Comparative genomic analyses of the human fungal pathogens Coccidioides and their relatives.</title>
        <authorList>
            <person name="Sharpton T.J."/>
            <person name="Stajich J.E."/>
            <person name="Rounsley S.D."/>
            <person name="Gardner M.J."/>
            <person name="Wortman J.R."/>
            <person name="Jordar V.S."/>
            <person name="Maiti R."/>
            <person name="Kodira C.D."/>
            <person name="Neafsey D.E."/>
            <person name="Zeng Q."/>
            <person name="Hung C.-Y."/>
            <person name="McMahan C."/>
            <person name="Muszewska A."/>
            <person name="Grynberg M."/>
            <person name="Mandel M.A."/>
            <person name="Kellner E.M."/>
            <person name="Barker B.M."/>
            <person name="Galgiani J.N."/>
            <person name="Orbach M.J."/>
            <person name="Kirkland T.N."/>
            <person name="Cole G.T."/>
            <person name="Henn M.R."/>
            <person name="Birren B.W."/>
            <person name="Taylor J.W."/>
        </authorList>
    </citation>
    <scope>NUCLEOTIDE SEQUENCE [LARGE SCALE GENOMIC DNA]</scope>
    <source>
        <strain evidence="3">RMSCC 3488</strain>
    </source>
</reference>
<dbReference type="OrthoDB" id="4202380at2759"/>
<feature type="compositionally biased region" description="Basic and acidic residues" evidence="1">
    <location>
        <begin position="43"/>
        <end position="95"/>
    </location>
</feature>
<evidence type="ECO:0000313" key="2">
    <source>
        <dbReference type="EMBL" id="KMM72977.1"/>
    </source>
</evidence>
<protein>
    <submittedName>
        <fullName evidence="2">Uncharacterized protein</fullName>
    </submittedName>
</protein>
<dbReference type="AlphaFoldDB" id="A0A0J6IM15"/>
<evidence type="ECO:0000256" key="1">
    <source>
        <dbReference type="SAM" id="MobiDB-lite"/>
    </source>
</evidence>
<reference evidence="3" key="3">
    <citation type="journal article" date="2010" name="Genome Res.">
        <title>Population genomic sequencing of Coccidioides fungi reveals recent hybridization and transposon control.</title>
        <authorList>
            <person name="Neafsey D.E."/>
            <person name="Barker B.M."/>
            <person name="Sharpton T.J."/>
            <person name="Stajich J.E."/>
            <person name="Park D.J."/>
            <person name="Whiston E."/>
            <person name="Hung C.-Y."/>
            <person name="McMahan C."/>
            <person name="White J."/>
            <person name="Sykes S."/>
            <person name="Heiman D."/>
            <person name="Young S."/>
            <person name="Zeng Q."/>
            <person name="Abouelleil A."/>
            <person name="Aftuck L."/>
            <person name="Bessette D."/>
            <person name="Brown A."/>
            <person name="FitzGerald M."/>
            <person name="Lui A."/>
            <person name="Macdonald J.P."/>
            <person name="Priest M."/>
            <person name="Orbach M.J."/>
            <person name="Galgiani J.N."/>
            <person name="Kirkland T.N."/>
            <person name="Cole G.T."/>
            <person name="Birren B.W."/>
            <person name="Henn M.R."/>
            <person name="Taylor J.W."/>
            <person name="Rounsley S.D."/>
        </authorList>
    </citation>
    <scope>NUCLEOTIDE SEQUENCE [LARGE SCALE GENOMIC DNA]</scope>
    <source>
        <strain evidence="3">RMSCC 3488</strain>
    </source>
</reference>
<dbReference type="Proteomes" id="UP000054567">
    <property type="component" value="Unassembled WGS sequence"/>
</dbReference>
<dbReference type="VEuPathDB" id="FungiDB:CPAG_09267"/>
<accession>A0A0J6IM15</accession>
<sequence length="149" mass="15870">MSAEAVNGGPVAQPVPARDAQENKEATPQPEKPIEVNGDAAQPEEKEKATEGEKAIGEKREHDESGTAKEGKATSEGPPEKKQKVETEKQPDGEAKPASPNRENVDAANGMKKRGPGRPKKGEAKKQQKTPTPRSTDGIGSRTRSRTKA</sequence>
<proteinExistence type="predicted"/>
<reference evidence="2 3" key="1">
    <citation type="submission" date="2007-06" db="EMBL/GenBank/DDBJ databases">
        <title>The Genome Sequence of Coccidioides posadasii RMSCC_3488.</title>
        <authorList>
            <consortium name="Coccidioides Genome Resources Consortium"/>
            <consortium name="The Broad Institute Genome Sequencing Platform"/>
            <person name="Henn M.R."/>
            <person name="Sykes S."/>
            <person name="Young S."/>
            <person name="Jaffe D."/>
            <person name="Berlin A."/>
            <person name="Alvarez P."/>
            <person name="Butler J."/>
            <person name="Gnerre S."/>
            <person name="Grabherr M."/>
            <person name="Mauceli E."/>
            <person name="Brockman W."/>
            <person name="Kodira C."/>
            <person name="Alvarado L."/>
            <person name="Zeng Q."/>
            <person name="Crawford M."/>
            <person name="Antoine C."/>
            <person name="Devon K."/>
            <person name="Galgiani J."/>
            <person name="Orsborn K."/>
            <person name="Lewis M.L."/>
            <person name="Nusbaum C."/>
            <person name="Galagan J."/>
            <person name="Birren B."/>
        </authorList>
    </citation>
    <scope>NUCLEOTIDE SEQUENCE [LARGE SCALE GENOMIC DNA]</scope>
    <source>
        <strain evidence="2 3">RMSCC 3488</strain>
    </source>
</reference>
<feature type="region of interest" description="Disordered" evidence="1">
    <location>
        <begin position="1"/>
        <end position="149"/>
    </location>
</feature>
<gene>
    <name evidence="2" type="ORF">CPAG_09267</name>
</gene>
<name>A0A0J6IM15_COCPO</name>
<evidence type="ECO:0000313" key="3">
    <source>
        <dbReference type="Proteomes" id="UP000054567"/>
    </source>
</evidence>
<dbReference type="EMBL" id="DS268114">
    <property type="protein sequence ID" value="KMM72977.1"/>
    <property type="molecule type" value="Genomic_DNA"/>
</dbReference>
<organism evidence="2 3">
    <name type="scientific">Coccidioides posadasii RMSCC 3488</name>
    <dbReference type="NCBI Taxonomy" id="454284"/>
    <lineage>
        <taxon>Eukaryota</taxon>
        <taxon>Fungi</taxon>
        <taxon>Dikarya</taxon>
        <taxon>Ascomycota</taxon>
        <taxon>Pezizomycotina</taxon>
        <taxon>Eurotiomycetes</taxon>
        <taxon>Eurotiomycetidae</taxon>
        <taxon>Onygenales</taxon>
        <taxon>Onygenaceae</taxon>
        <taxon>Coccidioides</taxon>
    </lineage>
</organism>